<evidence type="ECO:0000256" key="3">
    <source>
        <dbReference type="ARBA" id="ARBA00023163"/>
    </source>
</evidence>
<dbReference type="InterPro" id="IPR018490">
    <property type="entry name" value="cNMP-bd_dom_sf"/>
</dbReference>
<dbReference type="InterPro" id="IPR050397">
    <property type="entry name" value="Env_Response_Regulators"/>
</dbReference>
<dbReference type="Pfam" id="PF00027">
    <property type="entry name" value="cNMP_binding"/>
    <property type="match status" value="1"/>
</dbReference>
<feature type="domain" description="Cyclic nucleotide-binding" evidence="4">
    <location>
        <begin position="12"/>
        <end position="61"/>
    </location>
</feature>
<organism evidence="6 7">
    <name type="scientific">Microbulbifer echini</name>
    <dbReference type="NCBI Taxonomy" id="1529067"/>
    <lineage>
        <taxon>Bacteria</taxon>
        <taxon>Pseudomonadati</taxon>
        <taxon>Pseudomonadota</taxon>
        <taxon>Gammaproteobacteria</taxon>
        <taxon>Cellvibrionales</taxon>
        <taxon>Microbulbiferaceae</taxon>
        <taxon>Microbulbifer</taxon>
    </lineage>
</organism>
<accession>A0ABV4NSV0</accession>
<keyword evidence="2" id="KW-0238">DNA-binding</keyword>
<dbReference type="PANTHER" id="PTHR24567">
    <property type="entry name" value="CRP FAMILY TRANSCRIPTIONAL REGULATORY PROTEIN"/>
    <property type="match status" value="1"/>
</dbReference>
<feature type="domain" description="HTH crp-type" evidence="5">
    <location>
        <begin position="124"/>
        <end position="197"/>
    </location>
</feature>
<dbReference type="InterPro" id="IPR036390">
    <property type="entry name" value="WH_DNA-bd_sf"/>
</dbReference>
<keyword evidence="7" id="KW-1185">Reference proteome</keyword>
<dbReference type="CDD" id="cd00038">
    <property type="entry name" value="CAP_ED"/>
    <property type="match status" value="1"/>
</dbReference>
<dbReference type="SUPFAM" id="SSF51206">
    <property type="entry name" value="cAMP-binding domain-like"/>
    <property type="match status" value="1"/>
</dbReference>
<dbReference type="InterPro" id="IPR014710">
    <property type="entry name" value="RmlC-like_jellyroll"/>
</dbReference>
<dbReference type="Proteomes" id="UP001569414">
    <property type="component" value="Unassembled WGS sequence"/>
</dbReference>
<dbReference type="PROSITE" id="PS51063">
    <property type="entry name" value="HTH_CRP_2"/>
    <property type="match status" value="1"/>
</dbReference>
<protein>
    <submittedName>
        <fullName evidence="6">Crp/Fnr family transcriptional regulator</fullName>
    </submittedName>
</protein>
<gene>
    <name evidence="6" type="ORF">ACCI51_18415</name>
</gene>
<dbReference type="InterPro" id="IPR000595">
    <property type="entry name" value="cNMP-bd_dom"/>
</dbReference>
<keyword evidence="3" id="KW-0804">Transcription</keyword>
<evidence type="ECO:0000259" key="4">
    <source>
        <dbReference type="PROSITE" id="PS50042"/>
    </source>
</evidence>
<proteinExistence type="predicted"/>
<evidence type="ECO:0000313" key="6">
    <source>
        <dbReference type="EMBL" id="MFA0792516.1"/>
    </source>
</evidence>
<dbReference type="RefSeq" id="WP_371844904.1">
    <property type="nucleotide sequence ID" value="NZ_JBGMEL010000028.1"/>
</dbReference>
<evidence type="ECO:0000256" key="2">
    <source>
        <dbReference type="ARBA" id="ARBA00023125"/>
    </source>
</evidence>
<evidence type="ECO:0000256" key="1">
    <source>
        <dbReference type="ARBA" id="ARBA00023015"/>
    </source>
</evidence>
<name>A0ABV4NSV0_9GAMM</name>
<evidence type="ECO:0000259" key="5">
    <source>
        <dbReference type="PROSITE" id="PS51063"/>
    </source>
</evidence>
<dbReference type="SUPFAM" id="SSF46785">
    <property type="entry name" value="Winged helix' DNA-binding domain"/>
    <property type="match status" value="1"/>
</dbReference>
<reference evidence="6 7" key="1">
    <citation type="submission" date="2024-08" db="EMBL/GenBank/DDBJ databases">
        <authorList>
            <person name="Ishaq N."/>
        </authorList>
    </citation>
    <scope>NUCLEOTIDE SEQUENCE [LARGE SCALE GENOMIC DNA]</scope>
    <source>
        <strain evidence="6 7">JCM 30400</strain>
    </source>
</reference>
<dbReference type="PROSITE" id="PS50042">
    <property type="entry name" value="CNMP_BINDING_3"/>
    <property type="match status" value="1"/>
</dbReference>
<dbReference type="SMART" id="SM00419">
    <property type="entry name" value="HTH_CRP"/>
    <property type="match status" value="1"/>
</dbReference>
<sequence>MQETITKTKRIYCAKETKLFRQGQTSQKIYFIHTGYVLIRKVDFHGNPGVVDLYGPGSWFGPGFGGQSQDTEAVAKIGCELEVALLENIDTLMRSLSQTPKDLIEHLANRESLLQQRLFQHITAPLPVRLASLLSQLFHFRGQPCAHGHELDVKLSQSELAAMAGGSRQTVSQLLSRWKEDGVIDYTRQHICLLNKIALEALSQR</sequence>
<evidence type="ECO:0000313" key="7">
    <source>
        <dbReference type="Proteomes" id="UP001569414"/>
    </source>
</evidence>
<comment type="caution">
    <text evidence="6">The sequence shown here is derived from an EMBL/GenBank/DDBJ whole genome shotgun (WGS) entry which is preliminary data.</text>
</comment>
<dbReference type="Gene3D" id="2.60.120.10">
    <property type="entry name" value="Jelly Rolls"/>
    <property type="match status" value="1"/>
</dbReference>
<keyword evidence="1" id="KW-0805">Transcription regulation</keyword>
<dbReference type="InterPro" id="IPR012318">
    <property type="entry name" value="HTH_CRP"/>
</dbReference>
<dbReference type="PANTHER" id="PTHR24567:SF68">
    <property type="entry name" value="DNA-BINDING TRANSCRIPTIONAL DUAL REGULATOR CRP"/>
    <property type="match status" value="1"/>
</dbReference>
<dbReference type="EMBL" id="JBGMEL010000028">
    <property type="protein sequence ID" value="MFA0792516.1"/>
    <property type="molecule type" value="Genomic_DNA"/>
</dbReference>
<dbReference type="Pfam" id="PF13545">
    <property type="entry name" value="HTH_Crp_2"/>
    <property type="match status" value="1"/>
</dbReference>